<keyword evidence="16 19" id="KW-0511">Multifunctional enzyme</keyword>
<dbReference type="Pfam" id="PF00926">
    <property type="entry name" value="DHBP_synthase"/>
    <property type="match status" value="1"/>
</dbReference>
<dbReference type="InterPro" id="IPR016299">
    <property type="entry name" value="Riboflavin_synth_RibBA"/>
</dbReference>
<dbReference type="InterPro" id="IPR036144">
    <property type="entry name" value="RibA-like_sf"/>
</dbReference>
<comment type="pathway">
    <text evidence="4 19">Cofactor biosynthesis; riboflavin biosynthesis; 5-amino-6-(D-ribitylamino)uracil from GTP: step 1/4.</text>
</comment>
<evidence type="ECO:0000256" key="17">
    <source>
        <dbReference type="ARBA" id="ARBA00043932"/>
    </source>
</evidence>
<evidence type="ECO:0000259" key="20">
    <source>
        <dbReference type="Pfam" id="PF00925"/>
    </source>
</evidence>
<feature type="active site" description="Nucleophile; for GTP cyclohydrolase activity" evidence="19">
    <location>
        <position position="341"/>
    </location>
</feature>
<dbReference type="STRING" id="1035195.HMPREF9997_01071"/>
<feature type="site" description="Essential for DHBP synthase activity" evidence="19">
    <location>
        <position position="169"/>
    </location>
</feature>
<comment type="caution">
    <text evidence="21">The sequence shown here is derived from an EMBL/GenBank/DDBJ whole genome shotgun (WGS) entry which is preliminary data.</text>
</comment>
<comment type="function">
    <text evidence="3 19">Catalyzes the conversion of D-ribulose 5-phosphate to formate and 3,4-dihydroxy-2-butanone 4-phosphate.</text>
</comment>
<dbReference type="GO" id="GO:0009231">
    <property type="term" value="P:riboflavin biosynthetic process"/>
    <property type="evidence" value="ECO:0007669"/>
    <property type="project" value="UniProtKB-UniRule"/>
</dbReference>
<dbReference type="Gene3D" id="3.40.50.10990">
    <property type="entry name" value="GTP cyclohydrolase II"/>
    <property type="match status" value="1"/>
</dbReference>
<feature type="site" description="Essential for DHBP synthase activity" evidence="19">
    <location>
        <position position="131"/>
    </location>
</feature>
<feature type="binding site" evidence="19">
    <location>
        <begin position="33"/>
        <end position="34"/>
    </location>
    <ligand>
        <name>D-ribulose 5-phosphate</name>
        <dbReference type="ChEBI" id="CHEBI:58121"/>
    </ligand>
</feature>
<keyword evidence="9 19" id="KW-0547">Nucleotide-binding</keyword>
<dbReference type="NCBIfam" id="TIGR00505">
    <property type="entry name" value="ribA"/>
    <property type="match status" value="1"/>
</dbReference>
<evidence type="ECO:0000256" key="12">
    <source>
        <dbReference type="ARBA" id="ARBA00022842"/>
    </source>
</evidence>
<dbReference type="CDD" id="cd00641">
    <property type="entry name" value="GTP_cyclohydro2"/>
    <property type="match status" value="1"/>
</dbReference>
<evidence type="ECO:0000256" key="1">
    <source>
        <dbReference type="ARBA" id="ARBA00000141"/>
    </source>
</evidence>
<feature type="binding site" evidence="19">
    <location>
        <position position="327"/>
    </location>
    <ligand>
        <name>GTP</name>
        <dbReference type="ChEBI" id="CHEBI:37565"/>
    </ligand>
</feature>
<comment type="pathway">
    <text evidence="5 19">Cofactor biosynthesis; riboflavin biosynthesis; 2-hydroxy-3-oxobutyl phosphate from D-ribulose 5-phosphate: step 1/1.</text>
</comment>
<dbReference type="GO" id="GO:0005525">
    <property type="term" value="F:GTP binding"/>
    <property type="evidence" value="ECO:0007669"/>
    <property type="project" value="UniProtKB-KW"/>
</dbReference>
<keyword evidence="8 19" id="KW-0479">Metal-binding</keyword>
<dbReference type="UniPathway" id="UPA00275">
    <property type="reaction ID" value="UER00399"/>
</dbReference>
<keyword evidence="13 19" id="KW-0342">GTP-binding</keyword>
<dbReference type="eggNOG" id="COG0807">
    <property type="taxonomic scope" value="Bacteria"/>
</dbReference>
<feature type="binding site" evidence="19">
    <location>
        <position position="277"/>
    </location>
    <ligand>
        <name>Zn(2+)</name>
        <dbReference type="ChEBI" id="CHEBI:29105"/>
        <note>catalytic</note>
    </ligand>
</feature>
<evidence type="ECO:0000256" key="6">
    <source>
        <dbReference type="ARBA" id="ARBA00005520"/>
    </source>
</evidence>
<dbReference type="HAMAP" id="MF_01283">
    <property type="entry name" value="RibBA"/>
    <property type="match status" value="1"/>
</dbReference>
<feature type="binding site" evidence="19">
    <location>
        <position position="279"/>
    </location>
    <ligand>
        <name>Zn(2+)</name>
        <dbReference type="ChEBI" id="CHEBI:29105"/>
        <note>catalytic</note>
    </ligand>
</feature>
<dbReference type="AlphaFoldDB" id="L1MI17"/>
<dbReference type="GO" id="GO:0008270">
    <property type="term" value="F:zinc ion binding"/>
    <property type="evidence" value="ECO:0007669"/>
    <property type="project" value="UniProtKB-UniRule"/>
</dbReference>
<feature type="binding site" evidence="19">
    <location>
        <position position="367"/>
    </location>
    <ligand>
        <name>GTP</name>
        <dbReference type="ChEBI" id="CHEBI:37565"/>
    </ligand>
</feature>
<dbReference type="HOGENOM" id="CLU_020273_1_2_11"/>
<keyword evidence="10 19" id="KW-0378">Hydrolase</keyword>
<dbReference type="Proteomes" id="UP000010445">
    <property type="component" value="Unassembled WGS sequence"/>
</dbReference>
<dbReference type="OrthoDB" id="9793111at2"/>
<dbReference type="GO" id="GO:0008686">
    <property type="term" value="F:3,4-dihydroxy-2-butanone-4-phosphate synthase activity"/>
    <property type="evidence" value="ECO:0007669"/>
    <property type="project" value="UniProtKB-UniRule"/>
</dbReference>
<evidence type="ECO:0000256" key="13">
    <source>
        <dbReference type="ARBA" id="ARBA00023134"/>
    </source>
</evidence>
<dbReference type="InterPro" id="IPR032677">
    <property type="entry name" value="GTP_cyclohydro_II"/>
</dbReference>
<evidence type="ECO:0000256" key="8">
    <source>
        <dbReference type="ARBA" id="ARBA00022723"/>
    </source>
</evidence>
<dbReference type="InterPro" id="IPR000926">
    <property type="entry name" value="RibA"/>
</dbReference>
<dbReference type="RefSeq" id="WP_006063309.1">
    <property type="nucleotide sequence ID" value="NZ_KB290831.1"/>
</dbReference>
<feature type="binding site" evidence="19">
    <location>
        <position position="362"/>
    </location>
    <ligand>
        <name>GTP</name>
        <dbReference type="ChEBI" id="CHEBI:37565"/>
    </ligand>
</feature>
<dbReference type="HAMAP" id="MF_00180">
    <property type="entry name" value="RibB"/>
    <property type="match status" value="1"/>
</dbReference>
<comment type="cofactor">
    <cofactor evidence="2">
        <name>Mn(2+)</name>
        <dbReference type="ChEBI" id="CHEBI:29035"/>
    </cofactor>
</comment>
<keyword evidence="22" id="KW-1185">Reference proteome</keyword>
<dbReference type="GO" id="GO:0005829">
    <property type="term" value="C:cytosol"/>
    <property type="evidence" value="ECO:0007669"/>
    <property type="project" value="TreeGrafter"/>
</dbReference>
<evidence type="ECO:0000256" key="18">
    <source>
        <dbReference type="ARBA" id="ARBA00049295"/>
    </source>
</evidence>
<organism evidence="21 22">
    <name type="scientific">Corynebacterium durum F0235</name>
    <dbReference type="NCBI Taxonomy" id="1035195"/>
    <lineage>
        <taxon>Bacteria</taxon>
        <taxon>Bacillati</taxon>
        <taxon>Actinomycetota</taxon>
        <taxon>Actinomycetes</taxon>
        <taxon>Mycobacteriales</taxon>
        <taxon>Corynebacteriaceae</taxon>
        <taxon>Corynebacterium</taxon>
    </lineage>
</organism>
<feature type="binding site" evidence="19">
    <location>
        <position position="282"/>
    </location>
    <ligand>
        <name>GTP</name>
        <dbReference type="ChEBI" id="CHEBI:37565"/>
    </ligand>
</feature>
<dbReference type="InterPro" id="IPR000422">
    <property type="entry name" value="DHBP_synthase_RibB"/>
</dbReference>
<dbReference type="SUPFAM" id="SSF142695">
    <property type="entry name" value="RibA-like"/>
    <property type="match status" value="1"/>
</dbReference>
<evidence type="ECO:0000256" key="3">
    <source>
        <dbReference type="ARBA" id="ARBA00002284"/>
    </source>
</evidence>
<accession>L1MI17</accession>
<evidence type="ECO:0000256" key="4">
    <source>
        <dbReference type="ARBA" id="ARBA00004853"/>
    </source>
</evidence>
<dbReference type="GO" id="GO:0000287">
    <property type="term" value="F:magnesium ion binding"/>
    <property type="evidence" value="ECO:0007669"/>
    <property type="project" value="UniProtKB-UniRule"/>
</dbReference>
<feature type="region of interest" description="DHBP synthase" evidence="19">
    <location>
        <begin position="1"/>
        <end position="208"/>
    </location>
</feature>
<evidence type="ECO:0000256" key="19">
    <source>
        <dbReference type="HAMAP-Rule" id="MF_01283"/>
    </source>
</evidence>
<feature type="binding site" evidence="19">
    <location>
        <position position="34"/>
    </location>
    <ligand>
        <name>Mg(2+)</name>
        <dbReference type="ChEBI" id="CHEBI:18420"/>
        <label>1</label>
    </ligand>
</feature>
<evidence type="ECO:0000256" key="14">
    <source>
        <dbReference type="ARBA" id="ARBA00023211"/>
    </source>
</evidence>
<dbReference type="PANTHER" id="PTHR21327:SF18">
    <property type="entry name" value="3,4-DIHYDROXY-2-BUTANONE 4-PHOSPHATE SYNTHASE"/>
    <property type="match status" value="1"/>
</dbReference>
<dbReference type="eggNOG" id="COG0108">
    <property type="taxonomic scope" value="Bacteria"/>
</dbReference>
<gene>
    <name evidence="19" type="primary">ribBA</name>
    <name evidence="21" type="ORF">HMPREF9997_01071</name>
</gene>
<comment type="similarity">
    <text evidence="6 19">In the N-terminal section; belongs to the DHBP synthase family.</text>
</comment>
<dbReference type="NCBIfam" id="NF006803">
    <property type="entry name" value="PRK09311.1"/>
    <property type="match status" value="1"/>
</dbReference>
<evidence type="ECO:0000256" key="16">
    <source>
        <dbReference type="ARBA" id="ARBA00023268"/>
    </source>
</evidence>
<feature type="region of interest" description="GTP cyclohydrolase II" evidence="19">
    <location>
        <begin position="209"/>
        <end position="418"/>
    </location>
</feature>
<reference evidence="21 22" key="1">
    <citation type="submission" date="2012-05" db="EMBL/GenBank/DDBJ databases">
        <authorList>
            <person name="Weinstock G."/>
            <person name="Sodergren E."/>
            <person name="Lobos E.A."/>
            <person name="Fulton L."/>
            <person name="Fulton R."/>
            <person name="Courtney L."/>
            <person name="Fronick C."/>
            <person name="O'Laughlin M."/>
            <person name="Godfrey J."/>
            <person name="Wilson R.M."/>
            <person name="Miner T."/>
            <person name="Farmer C."/>
            <person name="Delehaunty K."/>
            <person name="Cordes M."/>
            <person name="Minx P."/>
            <person name="Tomlinson C."/>
            <person name="Chen J."/>
            <person name="Wollam A."/>
            <person name="Pepin K.H."/>
            <person name="Bhonagiri V."/>
            <person name="Zhang X."/>
            <person name="Suruliraj S."/>
            <person name="Warren W."/>
            <person name="Mitreva M."/>
            <person name="Mardis E.R."/>
            <person name="Wilson R.K."/>
        </authorList>
    </citation>
    <scope>NUCLEOTIDE SEQUENCE [LARGE SCALE GENOMIC DNA]</scope>
    <source>
        <strain evidence="21 22">F0235</strain>
    </source>
</reference>
<keyword evidence="14 19" id="KW-0464">Manganese</keyword>
<feature type="binding site" evidence="19">
    <location>
        <position position="34"/>
    </location>
    <ligand>
        <name>Mg(2+)</name>
        <dbReference type="ChEBI" id="CHEBI:18420"/>
        <label>2</label>
    </ligand>
</feature>
<dbReference type="PIRSF" id="PIRSF001259">
    <property type="entry name" value="RibA"/>
    <property type="match status" value="1"/>
</dbReference>
<feature type="binding site" evidence="19">
    <location>
        <position position="169"/>
    </location>
    <ligand>
        <name>D-ribulose 5-phosphate</name>
        <dbReference type="ChEBI" id="CHEBI:58121"/>
    </ligand>
</feature>
<comment type="cofactor">
    <cofactor evidence="19">
        <name>Zn(2+)</name>
        <dbReference type="ChEBI" id="CHEBI:29105"/>
    </cofactor>
    <text evidence="19">Binds 1 zinc ion per subunit.</text>
</comment>
<dbReference type="PATRIC" id="fig|1035195.3.peg.956"/>
<feature type="binding site" evidence="19">
    <location>
        <position position="38"/>
    </location>
    <ligand>
        <name>D-ribulose 5-phosphate</name>
        <dbReference type="ChEBI" id="CHEBI:58121"/>
    </ligand>
</feature>
<dbReference type="GO" id="GO:0003935">
    <property type="term" value="F:GTP cyclohydrolase II activity"/>
    <property type="evidence" value="ECO:0007669"/>
    <property type="project" value="UniProtKB-UniRule"/>
</dbReference>
<evidence type="ECO:0000256" key="11">
    <source>
        <dbReference type="ARBA" id="ARBA00022833"/>
    </source>
</evidence>
<keyword evidence="7 19" id="KW-0686">Riboflavin biosynthesis</keyword>
<name>L1MI17_9CORY</name>
<dbReference type="FunFam" id="3.40.50.10990:FF:000001">
    <property type="entry name" value="Riboflavin biosynthesis protein RibBA"/>
    <property type="match status" value="1"/>
</dbReference>
<evidence type="ECO:0000256" key="5">
    <source>
        <dbReference type="ARBA" id="ARBA00004904"/>
    </source>
</evidence>
<dbReference type="Pfam" id="PF00925">
    <property type="entry name" value="GTP_cyclohydro2"/>
    <property type="match status" value="1"/>
</dbReference>
<feature type="active site" description="Proton acceptor; for GTP cyclohydrolase activity" evidence="19">
    <location>
        <position position="339"/>
    </location>
</feature>
<evidence type="ECO:0000256" key="9">
    <source>
        <dbReference type="ARBA" id="ARBA00022741"/>
    </source>
</evidence>
<feature type="domain" description="GTP cyclohydrolase II" evidence="20">
    <location>
        <begin position="214"/>
        <end position="383"/>
    </location>
</feature>
<comment type="cofactor">
    <cofactor evidence="19">
        <name>Mg(2+)</name>
        <dbReference type="ChEBI" id="CHEBI:18420"/>
    </cofactor>
    <cofactor evidence="19">
        <name>Mn(2+)</name>
        <dbReference type="ChEBI" id="CHEBI:29035"/>
    </cofactor>
    <text evidence="19">Binds 2 divalent metal cations per subunit. Magnesium or manganese.</text>
</comment>
<keyword evidence="15 19" id="KW-0456">Lyase</keyword>
<dbReference type="PANTHER" id="PTHR21327">
    <property type="entry name" value="GTP CYCLOHYDROLASE II-RELATED"/>
    <property type="match status" value="1"/>
</dbReference>
<feature type="binding site" evidence="19">
    <location>
        <position position="266"/>
    </location>
    <ligand>
        <name>Zn(2+)</name>
        <dbReference type="ChEBI" id="CHEBI:29105"/>
        <note>catalytic</note>
    </ligand>
</feature>
<dbReference type="SUPFAM" id="SSF55821">
    <property type="entry name" value="YrdC/RibB"/>
    <property type="match status" value="1"/>
</dbReference>
<evidence type="ECO:0000256" key="10">
    <source>
        <dbReference type="ARBA" id="ARBA00022801"/>
    </source>
</evidence>
<feature type="binding site" evidence="19">
    <location>
        <begin position="261"/>
        <end position="265"/>
    </location>
    <ligand>
        <name>GTP</name>
        <dbReference type="ChEBI" id="CHEBI:37565"/>
    </ligand>
</feature>
<feature type="binding site" evidence="19">
    <location>
        <begin position="305"/>
        <end position="307"/>
    </location>
    <ligand>
        <name>GTP</name>
        <dbReference type="ChEBI" id="CHEBI:37565"/>
    </ligand>
</feature>
<dbReference type="NCBIfam" id="TIGR00506">
    <property type="entry name" value="ribB"/>
    <property type="match status" value="1"/>
</dbReference>
<comment type="catalytic activity">
    <reaction evidence="1 19">
        <text>D-ribulose 5-phosphate = (2S)-2-hydroxy-3-oxobutyl phosphate + formate + H(+)</text>
        <dbReference type="Rhea" id="RHEA:18457"/>
        <dbReference type="ChEBI" id="CHEBI:15378"/>
        <dbReference type="ChEBI" id="CHEBI:15740"/>
        <dbReference type="ChEBI" id="CHEBI:58121"/>
        <dbReference type="ChEBI" id="CHEBI:58830"/>
        <dbReference type="EC" id="4.1.99.12"/>
    </reaction>
</comment>
<keyword evidence="12 19" id="KW-0460">Magnesium</keyword>
<dbReference type="EMBL" id="AMEM01000017">
    <property type="protein sequence ID" value="EKX90576.1"/>
    <property type="molecule type" value="Genomic_DNA"/>
</dbReference>
<sequence>MTDQAEVRLDDIEAAIRDIAAGKAVIVVDDHDRENEGDLIFAAEKATPELVAFMVRYSSGYICAPLTGDNCDRLDLPPMTTFNQDIRSTAYTVTVDAATGTTGISAADRAETLRRLANPDSTPGDFTRPGHVVPLRAKEGGVLVRAGHTEAAVDLARLAGLRPAGVLCEIVSEDDPTDMARSPELRRFADTHGLHMVSIAQLIEWRRKHETLVERVVETRLPTDFGLFTAIGYRSTVDGIEHVALVVGDPSDNNGENVLVRVHSECLTGDVFGSRRCDCGQQLHASMKAVQEEGRGVVLYMRGHEGRGIGLLEKLKAYRIQDSGVDTVDANLALGLPTDAREFGTGAQILRDLGIRSLNLLSNNPTKRSGLIGHGITIAKRTPVSVEVNEDNITYLKTKRDRMGHDLPQVAAYEEEHR</sequence>
<dbReference type="EC" id="3.5.4.25" evidence="19"/>
<evidence type="ECO:0000313" key="22">
    <source>
        <dbReference type="Proteomes" id="UP000010445"/>
    </source>
</evidence>
<feature type="binding site" evidence="19">
    <location>
        <position position="148"/>
    </location>
    <ligand>
        <name>Mg(2+)</name>
        <dbReference type="ChEBI" id="CHEBI:18420"/>
        <label>2</label>
    </ligand>
</feature>
<dbReference type="InterPro" id="IPR017945">
    <property type="entry name" value="DHBP_synth_RibB-like_a/b_dom"/>
</dbReference>
<dbReference type="FunFam" id="3.90.870.10:FF:000001">
    <property type="entry name" value="Riboflavin biosynthesis protein RibBA"/>
    <property type="match status" value="1"/>
</dbReference>
<dbReference type="EC" id="4.1.99.12" evidence="19"/>
<evidence type="ECO:0000313" key="21">
    <source>
        <dbReference type="EMBL" id="EKX90576.1"/>
    </source>
</evidence>
<dbReference type="HAMAP" id="MF_00179">
    <property type="entry name" value="RibA"/>
    <property type="match status" value="1"/>
</dbReference>
<evidence type="ECO:0000256" key="2">
    <source>
        <dbReference type="ARBA" id="ARBA00001936"/>
    </source>
</evidence>
<keyword evidence="11 19" id="KW-0862">Zinc</keyword>
<dbReference type="GO" id="GO:0030145">
    <property type="term" value="F:manganese ion binding"/>
    <property type="evidence" value="ECO:0007669"/>
    <property type="project" value="UniProtKB-UniRule"/>
</dbReference>
<evidence type="ECO:0000256" key="15">
    <source>
        <dbReference type="ARBA" id="ARBA00023239"/>
    </source>
</evidence>
<dbReference type="NCBIfam" id="NF001591">
    <property type="entry name" value="PRK00393.1"/>
    <property type="match status" value="1"/>
</dbReference>
<dbReference type="Gene3D" id="3.90.870.10">
    <property type="entry name" value="DHBP synthase"/>
    <property type="match status" value="1"/>
</dbReference>
<protein>
    <recommendedName>
        <fullName evidence="19">Riboflavin biosynthesis protein RibBA</fullName>
    </recommendedName>
    <domain>
        <recommendedName>
            <fullName evidence="19">3,4-dihydroxy-2-butanone 4-phosphate synthase</fullName>
            <shortName evidence="19">DHBP synthase</shortName>
            <ecNumber evidence="19">4.1.99.12</ecNumber>
        </recommendedName>
    </domain>
    <domain>
        <recommendedName>
            <fullName evidence="19">GTP cyclohydrolase-2</fullName>
            <ecNumber evidence="19">3.5.4.25</ecNumber>
        </recommendedName>
        <alternativeName>
            <fullName evidence="19">GTP cyclohydrolase II</fullName>
        </alternativeName>
    </domain>
</protein>
<comment type="similarity">
    <text evidence="19">In the C-terminal section; belongs to the GTP cyclohydrolase II family.</text>
</comment>
<comment type="function">
    <text evidence="17 19">Catalyzes the conversion of GTP to 2,5-diamino-6-ribosylamino-4(3H)-pyrimidinone 5'-phosphate (DARP), formate and pyrophosphate.</text>
</comment>
<evidence type="ECO:0000256" key="7">
    <source>
        <dbReference type="ARBA" id="ARBA00022619"/>
    </source>
</evidence>
<proteinExistence type="inferred from homology"/>
<comment type="catalytic activity">
    <reaction evidence="18 19">
        <text>GTP + 4 H2O = 2,5-diamino-6-hydroxy-4-(5-phosphoribosylamino)-pyrimidine + formate + 2 phosphate + 3 H(+)</text>
        <dbReference type="Rhea" id="RHEA:23704"/>
        <dbReference type="ChEBI" id="CHEBI:15377"/>
        <dbReference type="ChEBI" id="CHEBI:15378"/>
        <dbReference type="ChEBI" id="CHEBI:15740"/>
        <dbReference type="ChEBI" id="CHEBI:37565"/>
        <dbReference type="ChEBI" id="CHEBI:43474"/>
        <dbReference type="ChEBI" id="CHEBI:58614"/>
        <dbReference type="EC" id="3.5.4.25"/>
    </reaction>
</comment>
<feature type="binding site" evidence="19">
    <location>
        <begin position="145"/>
        <end position="149"/>
    </location>
    <ligand>
        <name>D-ribulose 5-phosphate</name>
        <dbReference type="ChEBI" id="CHEBI:58121"/>
    </ligand>
</feature>